<evidence type="ECO:0000256" key="3">
    <source>
        <dbReference type="RuleBase" id="RU003560"/>
    </source>
</evidence>
<dbReference type="Gene3D" id="3.40.640.10">
    <property type="entry name" value="Type I PLP-dependent aspartate aminotransferase-like (Major domain)"/>
    <property type="match status" value="1"/>
</dbReference>
<dbReference type="EMBL" id="JAUJFL010000008">
    <property type="protein sequence ID" value="KAK2598400.1"/>
    <property type="molecule type" value="Genomic_DNA"/>
</dbReference>
<dbReference type="PANTHER" id="PTHR43713:SF3">
    <property type="entry name" value="GLUTAMATE-1-SEMIALDEHYDE 2,1-AMINOMUTASE 1, CHLOROPLASTIC-RELATED"/>
    <property type="match status" value="1"/>
</dbReference>
<dbReference type="InterPro" id="IPR015421">
    <property type="entry name" value="PyrdxlP-dep_Trfase_major"/>
</dbReference>
<dbReference type="Pfam" id="PF00202">
    <property type="entry name" value="Aminotran_3"/>
    <property type="match status" value="1"/>
</dbReference>
<keyword evidence="2 3" id="KW-0663">Pyridoxal phosphate</keyword>
<comment type="cofactor">
    <cofactor evidence="1">
        <name>pyridoxal 5'-phosphate</name>
        <dbReference type="ChEBI" id="CHEBI:597326"/>
    </cofactor>
</comment>
<dbReference type="InterPro" id="IPR005814">
    <property type="entry name" value="Aminotrans_3"/>
</dbReference>
<reference evidence="4" key="1">
    <citation type="submission" date="2023-06" db="EMBL/GenBank/DDBJ databases">
        <authorList>
            <person name="Noh H."/>
        </authorList>
    </citation>
    <scope>NUCLEOTIDE SEQUENCE</scope>
    <source>
        <strain evidence="4">DUCC20226</strain>
    </source>
</reference>
<proteinExistence type="inferred from homology"/>
<evidence type="ECO:0000313" key="5">
    <source>
        <dbReference type="Proteomes" id="UP001265746"/>
    </source>
</evidence>
<sequence length="459" mass="50112">MAPIALEEHVHTPGGVDLKPKTTNIAVDDALRKGLEAAEARFVESHPASKQQHEIAVSHLPGGNTRTLLHTSPFPLTMKCGKGPFVWDEDGHKYLDLVGELSAGIYGHSHPVIREAIVSTFDNIGLNLGSTTSQEHKYASLICERFNLERVRFANSGTEANMHAFNAARVFTGKNKIAVFSGGYHGAVFSFGNGKVATNAVNRDDWVIGKYNDVESAKAVIEETTDLAAVVVEAMQGAGGGIRGTQEFLSQIQESAKKVGAVFILDEVMTSRLAPNGLKGVLGLKPDLVSLGKYLGGGFAFGAFGGRADIMAVYDPRTTGAVAHSGTFNNNTMTMHVGHAGLSKILTPEVNIAFNAKGDKYRQKLQEVTKGTKCSFIGRGALWCVHFSDTGLRDIRSVEDVKERLDLHDLFWFEMLEDGFWIHRRGSMALILGTPDEELDRFVECVERFLERHKEIMLL</sequence>
<dbReference type="Gene3D" id="3.90.1150.10">
    <property type="entry name" value="Aspartate Aminotransferase, domain 1"/>
    <property type="match status" value="1"/>
</dbReference>
<dbReference type="GO" id="GO:0030170">
    <property type="term" value="F:pyridoxal phosphate binding"/>
    <property type="evidence" value="ECO:0007669"/>
    <property type="project" value="InterPro"/>
</dbReference>
<dbReference type="PANTHER" id="PTHR43713">
    <property type="entry name" value="GLUTAMATE-1-SEMIALDEHYDE 2,1-AMINOMUTASE"/>
    <property type="match status" value="1"/>
</dbReference>
<evidence type="ECO:0000256" key="1">
    <source>
        <dbReference type="ARBA" id="ARBA00001933"/>
    </source>
</evidence>
<name>A0AAD9S3G0_PHOAM</name>
<dbReference type="AlphaFoldDB" id="A0AAD9S3G0"/>
<evidence type="ECO:0000313" key="4">
    <source>
        <dbReference type="EMBL" id="KAK2598400.1"/>
    </source>
</evidence>
<evidence type="ECO:0008006" key="6">
    <source>
        <dbReference type="Google" id="ProtNLM"/>
    </source>
</evidence>
<gene>
    <name evidence="4" type="ORF">N8I77_011820</name>
</gene>
<dbReference type="Proteomes" id="UP001265746">
    <property type="component" value="Unassembled WGS sequence"/>
</dbReference>
<keyword evidence="5" id="KW-1185">Reference proteome</keyword>
<evidence type="ECO:0000256" key="2">
    <source>
        <dbReference type="ARBA" id="ARBA00022898"/>
    </source>
</evidence>
<comment type="caution">
    <text evidence="4">The sequence shown here is derived from an EMBL/GenBank/DDBJ whole genome shotgun (WGS) entry which is preliminary data.</text>
</comment>
<accession>A0AAD9S3G0</accession>
<comment type="similarity">
    <text evidence="3">Belongs to the class-III pyridoxal-phosphate-dependent aminotransferase family.</text>
</comment>
<dbReference type="InterPro" id="IPR015424">
    <property type="entry name" value="PyrdxlP-dep_Trfase"/>
</dbReference>
<protein>
    <recommendedName>
        <fullName evidence="6">Glutamate-1-semialdehyde 2,1-aminomutase</fullName>
    </recommendedName>
</protein>
<dbReference type="SUPFAM" id="SSF53383">
    <property type="entry name" value="PLP-dependent transferases"/>
    <property type="match status" value="1"/>
</dbReference>
<organism evidence="4 5">
    <name type="scientific">Phomopsis amygdali</name>
    <name type="common">Fusicoccum amygdali</name>
    <dbReference type="NCBI Taxonomy" id="1214568"/>
    <lineage>
        <taxon>Eukaryota</taxon>
        <taxon>Fungi</taxon>
        <taxon>Dikarya</taxon>
        <taxon>Ascomycota</taxon>
        <taxon>Pezizomycotina</taxon>
        <taxon>Sordariomycetes</taxon>
        <taxon>Sordariomycetidae</taxon>
        <taxon>Diaporthales</taxon>
        <taxon>Diaporthaceae</taxon>
        <taxon>Diaporthe</taxon>
    </lineage>
</organism>
<dbReference type="InterPro" id="IPR015422">
    <property type="entry name" value="PyrdxlP-dep_Trfase_small"/>
</dbReference>
<dbReference type="GO" id="GO:0008483">
    <property type="term" value="F:transaminase activity"/>
    <property type="evidence" value="ECO:0007669"/>
    <property type="project" value="InterPro"/>
</dbReference>